<accession>A0A7I7WND3</accession>
<dbReference type="GO" id="GO:0016491">
    <property type="term" value="F:oxidoreductase activity"/>
    <property type="evidence" value="ECO:0007669"/>
    <property type="project" value="UniProtKB-KW"/>
</dbReference>
<dbReference type="InterPro" id="IPR002347">
    <property type="entry name" value="SDR_fam"/>
</dbReference>
<sequence length="269" mass="27666">MHLASTDVCLTDFVDRATFDRLFDLTDRTAIVTGGTRGIGLALAEGFVLAGARVVVASRKPDACERAAQHLRGLGGEAIGVPTHLGDVGALEALVDKTVDTFGGIDVLVNNAANALAQPLGEMTADALAKSHEVNLRGPVLLVQAALPHLKASSHASVVNVISTGAFNFAPGTAIYSSNKAALMSFTRSMAAEYASAGIRVNALAPGPVDTDMMRNNPQEAIARMAGSNLMKRLAQPDEMVGAALLLASDAGSYMTGTVIIADGGGTPR</sequence>
<evidence type="ECO:0000256" key="2">
    <source>
        <dbReference type="ARBA" id="ARBA00023002"/>
    </source>
</evidence>
<evidence type="ECO:0000313" key="4">
    <source>
        <dbReference type="EMBL" id="BBZ18237.1"/>
    </source>
</evidence>
<organism evidence="4 5">
    <name type="scientific">Mycolicibacterium gadium</name>
    <name type="common">Mycobacterium gadium</name>
    <dbReference type="NCBI Taxonomy" id="1794"/>
    <lineage>
        <taxon>Bacteria</taxon>
        <taxon>Bacillati</taxon>
        <taxon>Actinomycetota</taxon>
        <taxon>Actinomycetes</taxon>
        <taxon>Mycobacteriales</taxon>
        <taxon>Mycobacteriaceae</taxon>
        <taxon>Mycolicibacterium</taxon>
    </lineage>
</organism>
<reference evidence="4 5" key="1">
    <citation type="journal article" date="2019" name="Emerg. Microbes Infect.">
        <title>Comprehensive subspecies identification of 175 nontuberculous mycobacteria species based on 7547 genomic profiles.</title>
        <authorList>
            <person name="Matsumoto Y."/>
            <person name="Kinjo T."/>
            <person name="Motooka D."/>
            <person name="Nabeya D."/>
            <person name="Jung N."/>
            <person name="Uechi K."/>
            <person name="Horii T."/>
            <person name="Iida T."/>
            <person name="Fujita J."/>
            <person name="Nakamura S."/>
        </authorList>
    </citation>
    <scope>NUCLEOTIDE SEQUENCE [LARGE SCALE GENOMIC DNA]</scope>
    <source>
        <strain evidence="4 5">JCM 12688</strain>
    </source>
</reference>
<dbReference type="InterPro" id="IPR036291">
    <property type="entry name" value="NAD(P)-bd_dom_sf"/>
</dbReference>
<dbReference type="SUPFAM" id="SSF51735">
    <property type="entry name" value="NAD(P)-binding Rossmann-fold domains"/>
    <property type="match status" value="1"/>
</dbReference>
<dbReference type="AlphaFoldDB" id="A0A7I7WND3"/>
<dbReference type="Proteomes" id="UP000466187">
    <property type="component" value="Chromosome"/>
</dbReference>
<gene>
    <name evidence="4" type="ORF">MGAD_25720</name>
</gene>
<feature type="domain" description="Ketoreductase" evidence="3">
    <location>
        <begin position="28"/>
        <end position="207"/>
    </location>
</feature>
<dbReference type="PRINTS" id="PR00081">
    <property type="entry name" value="GDHRDH"/>
</dbReference>
<protein>
    <submittedName>
        <fullName evidence="4">Oxidoreductase</fullName>
    </submittedName>
</protein>
<dbReference type="InterPro" id="IPR057326">
    <property type="entry name" value="KR_dom"/>
</dbReference>
<proteinExistence type="inferred from homology"/>
<evidence type="ECO:0000259" key="3">
    <source>
        <dbReference type="SMART" id="SM00822"/>
    </source>
</evidence>
<dbReference type="KEGG" id="mgad:MGAD_25720"/>
<dbReference type="SMART" id="SM00822">
    <property type="entry name" value="PKS_KR"/>
    <property type="match status" value="1"/>
</dbReference>
<dbReference type="PRINTS" id="PR00080">
    <property type="entry name" value="SDRFAMILY"/>
</dbReference>
<dbReference type="PANTHER" id="PTHR43943:SF17">
    <property type="entry name" value="3-PHENYLPROPIONATE-DIHYDRODIOL_CINNAMIC ACID-DIHYDRODIOL DEHYDROGENASE"/>
    <property type="match status" value="1"/>
</dbReference>
<dbReference type="FunFam" id="3.40.50.720:FF:000084">
    <property type="entry name" value="Short-chain dehydrogenase reductase"/>
    <property type="match status" value="1"/>
</dbReference>
<evidence type="ECO:0000256" key="1">
    <source>
        <dbReference type="ARBA" id="ARBA00006484"/>
    </source>
</evidence>
<dbReference type="Gene3D" id="3.40.50.720">
    <property type="entry name" value="NAD(P)-binding Rossmann-like Domain"/>
    <property type="match status" value="1"/>
</dbReference>
<evidence type="ECO:0000313" key="5">
    <source>
        <dbReference type="Proteomes" id="UP000466187"/>
    </source>
</evidence>
<dbReference type="Pfam" id="PF13561">
    <property type="entry name" value="adh_short_C2"/>
    <property type="match status" value="1"/>
</dbReference>
<name>A0A7I7WND3_MYCGU</name>
<dbReference type="EMBL" id="AP022608">
    <property type="protein sequence ID" value="BBZ18237.1"/>
    <property type="molecule type" value="Genomic_DNA"/>
</dbReference>
<keyword evidence="2" id="KW-0560">Oxidoreductase</keyword>
<dbReference type="PANTHER" id="PTHR43943">
    <property type="entry name" value="DEHYDROGENASE/REDUCTASE (SDR FAMILY) MEMBER 4"/>
    <property type="match status" value="1"/>
</dbReference>
<dbReference type="CDD" id="cd05233">
    <property type="entry name" value="SDR_c"/>
    <property type="match status" value="1"/>
</dbReference>
<dbReference type="NCBIfam" id="NF005559">
    <property type="entry name" value="PRK07231.1"/>
    <property type="match status" value="1"/>
</dbReference>
<comment type="similarity">
    <text evidence="1">Belongs to the short-chain dehydrogenases/reductases (SDR) family.</text>
</comment>